<organism evidence="2 3">
    <name type="scientific">Glonium stellatum</name>
    <dbReference type="NCBI Taxonomy" id="574774"/>
    <lineage>
        <taxon>Eukaryota</taxon>
        <taxon>Fungi</taxon>
        <taxon>Dikarya</taxon>
        <taxon>Ascomycota</taxon>
        <taxon>Pezizomycotina</taxon>
        <taxon>Dothideomycetes</taxon>
        <taxon>Pleosporomycetidae</taxon>
        <taxon>Gloniales</taxon>
        <taxon>Gloniaceae</taxon>
        <taxon>Glonium</taxon>
    </lineage>
</organism>
<protein>
    <submittedName>
        <fullName evidence="2">Uncharacterized protein</fullName>
    </submittedName>
</protein>
<evidence type="ECO:0000256" key="1">
    <source>
        <dbReference type="SAM" id="MobiDB-lite"/>
    </source>
</evidence>
<feature type="region of interest" description="Disordered" evidence="1">
    <location>
        <begin position="1"/>
        <end position="31"/>
    </location>
</feature>
<name>A0A8E2F397_9PEZI</name>
<reference evidence="2 3" key="1">
    <citation type="journal article" date="2016" name="Nat. Commun.">
        <title>Ectomycorrhizal ecology is imprinted in the genome of the dominant symbiotic fungus Cenococcum geophilum.</title>
        <authorList>
            <consortium name="DOE Joint Genome Institute"/>
            <person name="Peter M."/>
            <person name="Kohler A."/>
            <person name="Ohm R.A."/>
            <person name="Kuo A."/>
            <person name="Krutzmann J."/>
            <person name="Morin E."/>
            <person name="Arend M."/>
            <person name="Barry K.W."/>
            <person name="Binder M."/>
            <person name="Choi C."/>
            <person name="Clum A."/>
            <person name="Copeland A."/>
            <person name="Grisel N."/>
            <person name="Haridas S."/>
            <person name="Kipfer T."/>
            <person name="LaButti K."/>
            <person name="Lindquist E."/>
            <person name="Lipzen A."/>
            <person name="Maire R."/>
            <person name="Meier B."/>
            <person name="Mihaltcheva S."/>
            <person name="Molinier V."/>
            <person name="Murat C."/>
            <person name="Poggeler S."/>
            <person name="Quandt C.A."/>
            <person name="Sperisen C."/>
            <person name="Tritt A."/>
            <person name="Tisserant E."/>
            <person name="Crous P.W."/>
            <person name="Henrissat B."/>
            <person name="Nehls U."/>
            <person name="Egli S."/>
            <person name="Spatafora J.W."/>
            <person name="Grigoriev I.V."/>
            <person name="Martin F.M."/>
        </authorList>
    </citation>
    <scope>NUCLEOTIDE SEQUENCE [LARGE SCALE GENOMIC DNA]</scope>
    <source>
        <strain evidence="2 3">CBS 207.34</strain>
    </source>
</reference>
<sequence length="98" mass="10332">MSLRGRHPFETRPPPAKASHAESTFPASSQENPRCVLVTFSFRKATSSSGGSILPRLLLVACRSLLTVGPLLLTAGFESAIAILLPPDDNETTATASP</sequence>
<dbReference type="AlphaFoldDB" id="A0A8E2F397"/>
<dbReference type="EMBL" id="KV749501">
    <property type="protein sequence ID" value="OCL09148.1"/>
    <property type="molecule type" value="Genomic_DNA"/>
</dbReference>
<keyword evidence="3" id="KW-1185">Reference proteome</keyword>
<gene>
    <name evidence="2" type="ORF">AOQ84DRAFT_28057</name>
</gene>
<dbReference type="Proteomes" id="UP000250140">
    <property type="component" value="Unassembled WGS sequence"/>
</dbReference>
<evidence type="ECO:0000313" key="2">
    <source>
        <dbReference type="EMBL" id="OCL09148.1"/>
    </source>
</evidence>
<feature type="compositionally biased region" description="Polar residues" evidence="1">
    <location>
        <begin position="21"/>
        <end position="31"/>
    </location>
</feature>
<accession>A0A8E2F397</accession>
<proteinExistence type="predicted"/>
<evidence type="ECO:0000313" key="3">
    <source>
        <dbReference type="Proteomes" id="UP000250140"/>
    </source>
</evidence>